<proteinExistence type="inferred from homology"/>
<dbReference type="Gene3D" id="2.10.25.10">
    <property type="entry name" value="Laminin"/>
    <property type="match status" value="3"/>
</dbReference>
<evidence type="ECO:0000256" key="5">
    <source>
        <dbReference type="SAM" id="SignalP"/>
    </source>
</evidence>
<evidence type="ECO:0000256" key="2">
    <source>
        <dbReference type="ARBA" id="ARBA00022690"/>
    </source>
</evidence>
<dbReference type="FunFam" id="2.10.25.10:FF:000055">
    <property type="entry name" value="alpha-tectorin isoform X1"/>
    <property type="match status" value="1"/>
</dbReference>
<evidence type="ECO:0000313" key="7">
    <source>
        <dbReference type="EMBL" id="CAB3234423.1"/>
    </source>
</evidence>
<feature type="chain" id="PRO_5035875186" description="TIL domain-containing protein" evidence="5">
    <location>
        <begin position="18"/>
        <end position="224"/>
    </location>
</feature>
<dbReference type="InterPro" id="IPR036084">
    <property type="entry name" value="Ser_inhib-like_sf"/>
</dbReference>
<dbReference type="SUPFAM" id="SSF57567">
    <property type="entry name" value="Serine protease inhibitors"/>
    <property type="match status" value="3"/>
</dbReference>
<accession>A0A8S0ZMY1</accession>
<dbReference type="GO" id="GO:0004867">
    <property type="term" value="F:serine-type endopeptidase inhibitor activity"/>
    <property type="evidence" value="ECO:0007669"/>
    <property type="project" value="UniProtKB-KW"/>
</dbReference>
<comment type="similarity">
    <text evidence="1">Belongs to the serine protease inhibitor-like (TIL domain-containing) family.</text>
</comment>
<evidence type="ECO:0000256" key="1">
    <source>
        <dbReference type="ARBA" id="ARBA00007611"/>
    </source>
</evidence>
<protein>
    <recommendedName>
        <fullName evidence="6">TIL domain-containing protein</fullName>
    </recommendedName>
</protein>
<reference evidence="7 8" key="1">
    <citation type="submission" date="2020-04" db="EMBL/GenBank/DDBJ databases">
        <authorList>
            <person name="Wallbank WR R."/>
            <person name="Pardo Diaz C."/>
            <person name="Kozak K."/>
            <person name="Martin S."/>
            <person name="Jiggins C."/>
            <person name="Moest M."/>
            <person name="Warren A I."/>
            <person name="Byers J.R.P. K."/>
            <person name="Montejo-Kovacevich G."/>
            <person name="Yen C E."/>
        </authorList>
    </citation>
    <scope>NUCLEOTIDE SEQUENCE [LARGE SCALE GENOMIC DNA]</scope>
</reference>
<evidence type="ECO:0000256" key="3">
    <source>
        <dbReference type="ARBA" id="ARBA00022900"/>
    </source>
</evidence>
<feature type="domain" description="TIL" evidence="6">
    <location>
        <begin position="86"/>
        <end position="140"/>
    </location>
</feature>
<keyword evidence="5" id="KW-0732">Signal</keyword>
<keyword evidence="4" id="KW-1015">Disulfide bond</keyword>
<dbReference type="InterPro" id="IPR051368">
    <property type="entry name" value="SerProtInhib-TIL_Domain"/>
</dbReference>
<dbReference type="InterPro" id="IPR002919">
    <property type="entry name" value="TIL_dom"/>
</dbReference>
<feature type="domain" description="TIL" evidence="6">
    <location>
        <begin position="147"/>
        <end position="198"/>
    </location>
</feature>
<feature type="signal peptide" evidence="5">
    <location>
        <begin position="1"/>
        <end position="17"/>
    </location>
</feature>
<dbReference type="Proteomes" id="UP000494256">
    <property type="component" value="Unassembled WGS sequence"/>
</dbReference>
<dbReference type="PANTHER" id="PTHR23259">
    <property type="entry name" value="RIDDLE"/>
    <property type="match status" value="1"/>
</dbReference>
<keyword evidence="3" id="KW-0722">Serine protease inhibitor</keyword>
<evidence type="ECO:0000313" key="8">
    <source>
        <dbReference type="Proteomes" id="UP000494256"/>
    </source>
</evidence>
<dbReference type="AlphaFoldDB" id="A0A8S0ZMY1"/>
<keyword evidence="2" id="KW-0646">Protease inhibitor</keyword>
<comment type="caution">
    <text evidence="7">The sequence shown here is derived from an EMBL/GenBank/DDBJ whole genome shotgun (WGS) entry which is preliminary data.</text>
</comment>
<evidence type="ECO:0000256" key="4">
    <source>
        <dbReference type="ARBA" id="ARBA00023157"/>
    </source>
</evidence>
<evidence type="ECO:0000259" key="6">
    <source>
        <dbReference type="Pfam" id="PF01826"/>
    </source>
</evidence>
<organism evidence="7 8">
    <name type="scientific">Arctia plantaginis</name>
    <name type="common">Wood tiger moth</name>
    <name type="synonym">Phalaena plantaginis</name>
    <dbReference type="NCBI Taxonomy" id="874455"/>
    <lineage>
        <taxon>Eukaryota</taxon>
        <taxon>Metazoa</taxon>
        <taxon>Ecdysozoa</taxon>
        <taxon>Arthropoda</taxon>
        <taxon>Hexapoda</taxon>
        <taxon>Insecta</taxon>
        <taxon>Pterygota</taxon>
        <taxon>Neoptera</taxon>
        <taxon>Endopterygota</taxon>
        <taxon>Lepidoptera</taxon>
        <taxon>Glossata</taxon>
        <taxon>Ditrysia</taxon>
        <taxon>Noctuoidea</taxon>
        <taxon>Erebidae</taxon>
        <taxon>Arctiinae</taxon>
        <taxon>Arctia</taxon>
    </lineage>
</organism>
<dbReference type="EMBL" id="CADEBD010000294">
    <property type="protein sequence ID" value="CAB3234423.1"/>
    <property type="molecule type" value="Genomic_DNA"/>
</dbReference>
<sequence length="224" mass="23884">MQEKSVLFICFIALSTAIYIAQEDCPPNEEYLLCGSPCPFNCTNPDGQVQCSDDCIEGCFCKTGYLRNDNGTCVSIAECGGQDDICDANEEFLSCGTACPGTCKQPDPIVCELACSMGCFCKAGYVRDTASGQCVTLDKCPTVKCPNENEVWDVCNGLCEPSCADQEPVCAFSCTGGCICGPGLLRNATGECVTPEKCGNITTNPLTEHLNAISKFLDVKFLNI</sequence>
<dbReference type="PANTHER" id="PTHR23259:SF70">
    <property type="entry name" value="ACCESSORY GLAND PROTEIN ACP62F-RELATED"/>
    <property type="match status" value="1"/>
</dbReference>
<dbReference type="Pfam" id="PF01826">
    <property type="entry name" value="TIL"/>
    <property type="match status" value="3"/>
</dbReference>
<dbReference type="OrthoDB" id="289314at2759"/>
<feature type="domain" description="TIL" evidence="6">
    <location>
        <begin position="25"/>
        <end position="79"/>
    </location>
</feature>
<name>A0A8S0ZMY1_ARCPL</name>
<dbReference type="CDD" id="cd19941">
    <property type="entry name" value="TIL"/>
    <property type="match status" value="3"/>
</dbReference>
<gene>
    <name evidence="7" type="ORF">APLA_LOCUS6630</name>
</gene>